<dbReference type="EMBL" id="JAAAMU010000002">
    <property type="protein sequence ID" value="NBC68003.1"/>
    <property type="molecule type" value="Genomic_DNA"/>
</dbReference>
<dbReference type="Proteomes" id="UP000558113">
    <property type="component" value="Unassembled WGS sequence"/>
</dbReference>
<dbReference type="Gene3D" id="1.10.287.70">
    <property type="match status" value="1"/>
</dbReference>
<dbReference type="InterPro" id="IPR013099">
    <property type="entry name" value="K_chnl_dom"/>
</dbReference>
<name>A0A7X4YKD5_9BACL</name>
<dbReference type="Pfam" id="PF07885">
    <property type="entry name" value="Ion_trans_2"/>
    <property type="match status" value="1"/>
</dbReference>
<evidence type="ECO:0000313" key="3">
    <source>
        <dbReference type="Proteomes" id="UP000558113"/>
    </source>
</evidence>
<accession>A0A7X4YKD5</accession>
<sequence length="111" mass="12378">MKLYFAGQDYEHFMQVFDGDRRDRHLSRLIAASHTLPDGKFLELYVGINGYASYHIEDFWYFSAITITTLGFGDITPNSGPVKTAVTVETLLGVLLIGIYVSGVRTKKPGS</sequence>
<proteinExistence type="predicted"/>
<gene>
    <name evidence="2" type="ORF">GT003_03225</name>
</gene>
<evidence type="ECO:0000313" key="2">
    <source>
        <dbReference type="EMBL" id="NBC68003.1"/>
    </source>
</evidence>
<keyword evidence="3" id="KW-1185">Reference proteome</keyword>
<evidence type="ECO:0000259" key="1">
    <source>
        <dbReference type="Pfam" id="PF07885"/>
    </source>
</evidence>
<feature type="domain" description="Potassium channel" evidence="1">
    <location>
        <begin position="51"/>
        <end position="103"/>
    </location>
</feature>
<protein>
    <recommendedName>
        <fullName evidence="1">Potassium channel domain-containing protein</fullName>
    </recommendedName>
</protein>
<dbReference type="SUPFAM" id="SSF81324">
    <property type="entry name" value="Voltage-gated potassium channels"/>
    <property type="match status" value="1"/>
</dbReference>
<dbReference type="AlphaFoldDB" id="A0A7X4YKD5"/>
<reference evidence="2 3" key="1">
    <citation type="submission" date="2020-01" db="EMBL/GenBank/DDBJ databases">
        <title>Paenibacillus soybeanensis sp. nov. isolated from the nodules of soybean (Glycine max(L.) Merr).</title>
        <authorList>
            <person name="Wang H."/>
        </authorList>
    </citation>
    <scope>NUCLEOTIDE SEQUENCE [LARGE SCALE GENOMIC DNA]</scope>
    <source>
        <strain evidence="2 3">DSM 23054</strain>
    </source>
</reference>
<dbReference type="OrthoDB" id="9813518at2"/>
<organism evidence="2 3">
    <name type="scientific">Paenibacillus sacheonensis</name>
    <dbReference type="NCBI Taxonomy" id="742054"/>
    <lineage>
        <taxon>Bacteria</taxon>
        <taxon>Bacillati</taxon>
        <taxon>Bacillota</taxon>
        <taxon>Bacilli</taxon>
        <taxon>Bacillales</taxon>
        <taxon>Paenibacillaceae</taxon>
        <taxon>Paenibacillus</taxon>
    </lineage>
</organism>
<comment type="caution">
    <text evidence="2">The sequence shown here is derived from an EMBL/GenBank/DDBJ whole genome shotgun (WGS) entry which is preliminary data.</text>
</comment>